<keyword evidence="1" id="KW-0479">Metal-binding</keyword>
<dbReference type="PROSITE" id="PS50157">
    <property type="entry name" value="ZINC_FINGER_C2H2_2"/>
    <property type="match status" value="1"/>
</dbReference>
<sequence>MEPDVYAQPGLQPEPIESDDSSDDLEYDNDFDYTSAFAADDVQPSNMDTHLPENNKGFMLLQKMGWSKGTGLGREGTGRIDPIPIIYKDDSLGIGKSEQYEARHIEVTSKRKALDSERLLEETDEQRAERESKVLKEASIKSELKQTTSAFYCSLCDKQYSKISEYETHLSSYDHNHRKRFKEMRTASKSGALPGLRKKSNKEDKERAREERELKRMQEALQSKIGGGPPPPPPIVETTSVETPAPEVVMEEAGKEEPQNDDKGGWGVLSDAPAGGGWSSVAADPVGGFKPVQEGTPVKVKTPPAPAGPKLSFGFGMAKKGSPAKFSMNIKKK</sequence>
<evidence type="ECO:0000259" key="4">
    <source>
        <dbReference type="PROSITE" id="PS50174"/>
    </source>
</evidence>
<feature type="compositionally biased region" description="Acidic residues" evidence="2">
    <location>
        <begin position="16"/>
        <end position="29"/>
    </location>
</feature>
<dbReference type="GO" id="GO:0008270">
    <property type="term" value="F:zinc ion binding"/>
    <property type="evidence" value="ECO:0007669"/>
    <property type="project" value="UniProtKB-KW"/>
</dbReference>
<dbReference type="PANTHER" id="PTHR47251">
    <property type="entry name" value="FINGER DOMAIN PROTEIN, PUTATIVE (AFU_ORTHOLOGUE AFUA_3G04180)-RELATED"/>
    <property type="match status" value="1"/>
</dbReference>
<reference evidence="5" key="1">
    <citation type="submission" date="2020-05" db="EMBL/GenBank/DDBJ databases">
        <title>Phylogenomic resolution of chytrid fungi.</title>
        <authorList>
            <person name="Stajich J.E."/>
            <person name="Amses K."/>
            <person name="Simmons R."/>
            <person name="Seto K."/>
            <person name="Myers J."/>
            <person name="Bonds A."/>
            <person name="Quandt C.A."/>
            <person name="Barry K."/>
            <person name="Liu P."/>
            <person name="Grigoriev I."/>
            <person name="Longcore J.E."/>
            <person name="James T.Y."/>
        </authorList>
    </citation>
    <scope>NUCLEOTIDE SEQUENCE</scope>
    <source>
        <strain evidence="5">JEL0318</strain>
    </source>
</reference>
<keyword evidence="1" id="KW-0863">Zinc-finger</keyword>
<dbReference type="InterPro" id="IPR013087">
    <property type="entry name" value="Znf_C2H2_type"/>
</dbReference>
<evidence type="ECO:0000313" key="5">
    <source>
        <dbReference type="EMBL" id="KAJ3057352.1"/>
    </source>
</evidence>
<evidence type="ECO:0008006" key="7">
    <source>
        <dbReference type="Google" id="ProtNLM"/>
    </source>
</evidence>
<evidence type="ECO:0000256" key="1">
    <source>
        <dbReference type="PROSITE-ProRule" id="PRU00042"/>
    </source>
</evidence>
<evidence type="ECO:0000313" key="6">
    <source>
        <dbReference type="Proteomes" id="UP001212841"/>
    </source>
</evidence>
<name>A0AAD5SKF7_9FUNG</name>
<dbReference type="SMART" id="SM00443">
    <property type="entry name" value="G_patch"/>
    <property type="match status" value="1"/>
</dbReference>
<dbReference type="GO" id="GO:0003676">
    <property type="term" value="F:nucleic acid binding"/>
    <property type="evidence" value="ECO:0007669"/>
    <property type="project" value="InterPro"/>
</dbReference>
<dbReference type="InterPro" id="IPR036236">
    <property type="entry name" value="Znf_C2H2_sf"/>
</dbReference>
<feature type="region of interest" description="Disordered" evidence="2">
    <location>
        <begin position="182"/>
        <end position="318"/>
    </location>
</feature>
<gene>
    <name evidence="5" type="ORF">HK097_008447</name>
</gene>
<dbReference type="Pfam" id="PF01585">
    <property type="entry name" value="G-patch"/>
    <property type="match status" value="1"/>
</dbReference>
<dbReference type="PROSITE" id="PS00028">
    <property type="entry name" value="ZINC_FINGER_C2H2_1"/>
    <property type="match status" value="1"/>
</dbReference>
<accession>A0AAD5SKF7</accession>
<dbReference type="SUPFAM" id="SSF57667">
    <property type="entry name" value="beta-beta-alpha zinc fingers"/>
    <property type="match status" value="1"/>
</dbReference>
<dbReference type="AlphaFoldDB" id="A0AAD5SKF7"/>
<feature type="region of interest" description="Disordered" evidence="2">
    <location>
        <begin position="1"/>
        <end position="29"/>
    </location>
</feature>
<evidence type="ECO:0000259" key="3">
    <source>
        <dbReference type="PROSITE" id="PS50157"/>
    </source>
</evidence>
<dbReference type="EMBL" id="JADGJD010000005">
    <property type="protein sequence ID" value="KAJ3057352.1"/>
    <property type="molecule type" value="Genomic_DNA"/>
</dbReference>
<keyword evidence="1" id="KW-0862">Zinc</keyword>
<feature type="compositionally biased region" description="Basic and acidic residues" evidence="2">
    <location>
        <begin position="252"/>
        <end position="264"/>
    </location>
</feature>
<evidence type="ECO:0000256" key="2">
    <source>
        <dbReference type="SAM" id="MobiDB-lite"/>
    </source>
</evidence>
<dbReference type="Proteomes" id="UP001212841">
    <property type="component" value="Unassembled WGS sequence"/>
</dbReference>
<feature type="domain" description="C2H2-type" evidence="3">
    <location>
        <begin position="151"/>
        <end position="180"/>
    </location>
</feature>
<comment type="caution">
    <text evidence="5">The sequence shown here is derived from an EMBL/GenBank/DDBJ whole genome shotgun (WGS) entry which is preliminary data.</text>
</comment>
<feature type="compositionally biased region" description="Basic and acidic residues" evidence="2">
    <location>
        <begin position="201"/>
        <end position="218"/>
    </location>
</feature>
<protein>
    <recommendedName>
        <fullName evidence="7">G-patch domain-containing protein</fullName>
    </recommendedName>
</protein>
<organism evidence="5 6">
    <name type="scientific">Rhizophlyctis rosea</name>
    <dbReference type="NCBI Taxonomy" id="64517"/>
    <lineage>
        <taxon>Eukaryota</taxon>
        <taxon>Fungi</taxon>
        <taxon>Fungi incertae sedis</taxon>
        <taxon>Chytridiomycota</taxon>
        <taxon>Chytridiomycota incertae sedis</taxon>
        <taxon>Chytridiomycetes</taxon>
        <taxon>Rhizophlyctidales</taxon>
        <taxon>Rhizophlyctidaceae</taxon>
        <taxon>Rhizophlyctis</taxon>
    </lineage>
</organism>
<proteinExistence type="predicted"/>
<dbReference type="PANTHER" id="PTHR47251:SF1">
    <property type="entry name" value="FINGER DOMAIN PROTEIN, PUTATIVE (AFU_ORTHOLOGUE AFUA_3G04180)-RELATED"/>
    <property type="match status" value="1"/>
</dbReference>
<keyword evidence="6" id="KW-1185">Reference proteome</keyword>
<dbReference type="PROSITE" id="PS50174">
    <property type="entry name" value="G_PATCH"/>
    <property type="match status" value="1"/>
</dbReference>
<feature type="domain" description="G-patch" evidence="4">
    <location>
        <begin position="53"/>
        <end position="99"/>
    </location>
</feature>
<dbReference type="InterPro" id="IPR000467">
    <property type="entry name" value="G_patch_dom"/>
</dbReference>